<name>A0ABU4TEU5_9PSEU</name>
<dbReference type="InterPro" id="IPR020904">
    <property type="entry name" value="Sc_DH/Rdtase_CS"/>
</dbReference>
<keyword evidence="3" id="KW-0560">Oxidoreductase</keyword>
<dbReference type="EMBL" id="JAXAVW010000048">
    <property type="protein sequence ID" value="MDX8036724.1"/>
    <property type="molecule type" value="Genomic_DNA"/>
</dbReference>
<dbReference type="InterPro" id="IPR002347">
    <property type="entry name" value="SDR_fam"/>
</dbReference>
<evidence type="ECO:0000313" key="4">
    <source>
        <dbReference type="Proteomes" id="UP001285521"/>
    </source>
</evidence>
<dbReference type="PANTHER" id="PTHR42879:SF2">
    <property type="entry name" value="3-OXOACYL-[ACYL-CARRIER-PROTEIN] REDUCTASE FABG"/>
    <property type="match status" value="1"/>
</dbReference>
<dbReference type="InterPro" id="IPR050259">
    <property type="entry name" value="SDR"/>
</dbReference>
<dbReference type="SMART" id="SM00822">
    <property type="entry name" value="PKS_KR"/>
    <property type="match status" value="1"/>
</dbReference>
<evidence type="ECO:0000313" key="3">
    <source>
        <dbReference type="EMBL" id="MDX8036724.1"/>
    </source>
</evidence>
<dbReference type="RefSeq" id="WP_319971719.1">
    <property type="nucleotide sequence ID" value="NZ_JAXAVW010000048.1"/>
</dbReference>
<keyword evidence="4" id="KW-1185">Reference proteome</keyword>
<evidence type="ECO:0000256" key="1">
    <source>
        <dbReference type="ARBA" id="ARBA00006484"/>
    </source>
</evidence>
<dbReference type="EC" id="1.1.1.100" evidence="3"/>
<comment type="caution">
    <text evidence="3">The sequence shown here is derived from an EMBL/GenBank/DDBJ whole genome shotgun (WGS) entry which is preliminary data.</text>
</comment>
<reference evidence="3 4" key="1">
    <citation type="submission" date="2023-11" db="EMBL/GenBank/DDBJ databases">
        <title>Lentzea sokolovensis, sp. nov., Lentzea kristufkii, sp. nov., and Lentzea miocenensis, sp. nov., rare actinobacteria from Sokolov Coal Basin, Miocene lacustrine sediment, Czech Republic.</title>
        <authorList>
            <person name="Lara A."/>
            <person name="Kotroba L."/>
            <person name="Nouioui I."/>
            <person name="Neumann-Schaal M."/>
            <person name="Mast Y."/>
            <person name="Chronakova A."/>
        </authorList>
    </citation>
    <scope>NUCLEOTIDE SEQUENCE [LARGE SCALE GENOMIC DNA]</scope>
    <source>
        <strain evidence="3 4">BCCO 10_0856</strain>
    </source>
</reference>
<organism evidence="3 4">
    <name type="scientific">Lentzea miocenica</name>
    <dbReference type="NCBI Taxonomy" id="3095431"/>
    <lineage>
        <taxon>Bacteria</taxon>
        <taxon>Bacillati</taxon>
        <taxon>Actinomycetota</taxon>
        <taxon>Actinomycetes</taxon>
        <taxon>Pseudonocardiales</taxon>
        <taxon>Pseudonocardiaceae</taxon>
        <taxon>Lentzea</taxon>
    </lineage>
</organism>
<dbReference type="NCBIfam" id="NF009466">
    <property type="entry name" value="PRK12826.1-2"/>
    <property type="match status" value="1"/>
</dbReference>
<feature type="domain" description="Ketoreductase" evidence="2">
    <location>
        <begin position="5"/>
        <end position="185"/>
    </location>
</feature>
<dbReference type="SUPFAM" id="SSF51735">
    <property type="entry name" value="NAD(P)-binding Rossmann-fold domains"/>
    <property type="match status" value="1"/>
</dbReference>
<dbReference type="Proteomes" id="UP001285521">
    <property type="component" value="Unassembled WGS sequence"/>
</dbReference>
<dbReference type="Gene3D" id="3.40.50.720">
    <property type="entry name" value="NAD(P)-binding Rossmann-like Domain"/>
    <property type="match status" value="1"/>
</dbReference>
<comment type="similarity">
    <text evidence="1">Belongs to the short-chain dehydrogenases/reductases (SDR) family.</text>
</comment>
<proteinExistence type="inferred from homology"/>
<dbReference type="InterPro" id="IPR057326">
    <property type="entry name" value="KR_dom"/>
</dbReference>
<protein>
    <submittedName>
        <fullName evidence="3">3-oxoacyl-ACP reductase FabG</fullName>
        <ecNumber evidence="3">1.1.1.100</ecNumber>
    </submittedName>
</protein>
<dbReference type="Pfam" id="PF13561">
    <property type="entry name" value="adh_short_C2"/>
    <property type="match status" value="1"/>
</dbReference>
<evidence type="ECO:0000259" key="2">
    <source>
        <dbReference type="SMART" id="SM00822"/>
    </source>
</evidence>
<sequence length="246" mass="25982">MSERPCAIVTGGSRGIGRAVAVRLAVEGHDIAFCSRAVDDHVKETLELIRAEGADAVHEVCDVNDLASARAFITQVEEQLGPIAVLVNSAGVVRDGAFFRMSGEDWDTVLGTNLTGTFNLCRGVLFGMMRRKAGAIVNVSSIVGERASAMQVNYAAAKAGVNGLTRSLAKEVAAHGVRVNAVAPGFIETDMTAELDDKVREAALAMTPQRRFGTPDMVADLVSFLVSPRAEFITGQIVHVDGGISL</sequence>
<accession>A0ABU4TEU5</accession>
<dbReference type="PRINTS" id="PR00081">
    <property type="entry name" value="GDHRDH"/>
</dbReference>
<dbReference type="GO" id="GO:0004316">
    <property type="term" value="F:3-oxoacyl-[acyl-carrier-protein] reductase (NADPH) activity"/>
    <property type="evidence" value="ECO:0007669"/>
    <property type="project" value="UniProtKB-EC"/>
</dbReference>
<gene>
    <name evidence="3" type="primary">fabG</name>
    <name evidence="3" type="ORF">SK803_41570</name>
</gene>
<dbReference type="PRINTS" id="PR00080">
    <property type="entry name" value="SDRFAMILY"/>
</dbReference>
<dbReference type="PROSITE" id="PS00061">
    <property type="entry name" value="ADH_SHORT"/>
    <property type="match status" value="1"/>
</dbReference>
<dbReference type="InterPro" id="IPR036291">
    <property type="entry name" value="NAD(P)-bd_dom_sf"/>
</dbReference>
<dbReference type="PANTHER" id="PTHR42879">
    <property type="entry name" value="3-OXOACYL-(ACYL-CARRIER-PROTEIN) REDUCTASE"/>
    <property type="match status" value="1"/>
</dbReference>